<evidence type="ECO:0000313" key="2">
    <source>
        <dbReference type="Proteomes" id="UP000243723"/>
    </source>
</evidence>
<dbReference type="EMBL" id="NHZQ01000445">
    <property type="protein sequence ID" value="PSK34911.1"/>
    <property type="molecule type" value="Genomic_DNA"/>
</dbReference>
<protein>
    <submittedName>
        <fullName evidence="1">Uncharacterized protein</fullName>
    </submittedName>
</protein>
<organism evidence="1 2">
    <name type="scientific">Elsinoe australis</name>
    <dbReference type="NCBI Taxonomy" id="40998"/>
    <lineage>
        <taxon>Eukaryota</taxon>
        <taxon>Fungi</taxon>
        <taxon>Dikarya</taxon>
        <taxon>Ascomycota</taxon>
        <taxon>Pezizomycotina</taxon>
        <taxon>Dothideomycetes</taxon>
        <taxon>Dothideomycetidae</taxon>
        <taxon>Myriangiales</taxon>
        <taxon>Elsinoaceae</taxon>
        <taxon>Elsinoe</taxon>
    </lineage>
</organism>
<dbReference type="AlphaFoldDB" id="A0A2P7YG23"/>
<gene>
    <name evidence="1" type="ORF">B9Z65_1494</name>
</gene>
<keyword evidence="2" id="KW-1185">Reference proteome</keyword>
<reference evidence="1 2" key="1">
    <citation type="submission" date="2017-05" db="EMBL/GenBank/DDBJ databases">
        <title>Draft genome sequence of Elsinoe australis.</title>
        <authorList>
            <person name="Cheng Q."/>
        </authorList>
    </citation>
    <scope>NUCLEOTIDE SEQUENCE [LARGE SCALE GENOMIC DNA]</scope>
    <source>
        <strain evidence="1 2">NL1</strain>
    </source>
</reference>
<proteinExistence type="predicted"/>
<accession>A0A2P7YG23</accession>
<sequence length="259" mass="29924">MPTTFFYLPIEMRCIIYRYMSSYSNNNYRYRFISKGRGQWKDETLNHDATLFNASECSPHIKHDLVYWGIPIPKASAVITISAPRSFWKSVGGKNKSGPGMQGRSKHPACTPLHRDFKPKIDRFHFESWVDDEESYKIVGFVMRELDKKNPATISLDFDASNLSNLYANKAVGFLEGLIADYWKDLQVPSKIEIVAECIRTHPAPNGGLQHLEYVEAWRYTYRMGVVRDERAARVLAREKSRLAEKQAKAEQEGKHEQR</sequence>
<evidence type="ECO:0000313" key="1">
    <source>
        <dbReference type="EMBL" id="PSK34911.1"/>
    </source>
</evidence>
<name>A0A2P7YG23_9PEZI</name>
<dbReference type="Proteomes" id="UP000243723">
    <property type="component" value="Unassembled WGS sequence"/>
</dbReference>
<comment type="caution">
    <text evidence="1">The sequence shown here is derived from an EMBL/GenBank/DDBJ whole genome shotgun (WGS) entry which is preliminary data.</text>
</comment>